<dbReference type="AlphaFoldDB" id="A0A2N7K8L5"/>
<organism evidence="7 8">
    <name type="scientific">Vibrio lentus</name>
    <dbReference type="NCBI Taxonomy" id="136468"/>
    <lineage>
        <taxon>Bacteria</taxon>
        <taxon>Pseudomonadati</taxon>
        <taxon>Pseudomonadota</taxon>
        <taxon>Gammaproteobacteria</taxon>
        <taxon>Vibrionales</taxon>
        <taxon>Vibrionaceae</taxon>
        <taxon>Vibrio</taxon>
    </lineage>
</organism>
<dbReference type="InterPro" id="IPR048677">
    <property type="entry name" value="TssM1_hel"/>
</dbReference>
<dbReference type="OrthoDB" id="9758229at2"/>
<dbReference type="Pfam" id="PF06761">
    <property type="entry name" value="IcmF-related"/>
    <property type="match status" value="1"/>
</dbReference>
<evidence type="ECO:0000313" key="7">
    <source>
        <dbReference type="EMBL" id="PMM70960.1"/>
    </source>
</evidence>
<feature type="domain" description="IcmF-related" evidence="4">
    <location>
        <begin position="492"/>
        <end position="770"/>
    </location>
</feature>
<dbReference type="PANTHER" id="PTHR36153:SF1">
    <property type="entry name" value="TYPE VI SECRETION SYSTEM COMPONENT TSSM1"/>
    <property type="match status" value="1"/>
</dbReference>
<feature type="domain" description="Type VI secretion system IcmF C-terminal" evidence="3">
    <location>
        <begin position="1009"/>
        <end position="1112"/>
    </location>
</feature>
<feature type="transmembrane region" description="Helical" evidence="2">
    <location>
        <begin position="42"/>
        <end position="65"/>
    </location>
</feature>
<name>A0A2N7K8L5_9VIBR</name>
<dbReference type="PANTHER" id="PTHR36153">
    <property type="entry name" value="INNER MEMBRANE PROTEIN-RELATED"/>
    <property type="match status" value="1"/>
</dbReference>
<feature type="transmembrane region" description="Helical" evidence="2">
    <location>
        <begin position="415"/>
        <end position="437"/>
    </location>
</feature>
<feature type="domain" description="Type VI secretion system component TssM1 helical" evidence="6">
    <location>
        <begin position="900"/>
        <end position="998"/>
    </location>
</feature>
<evidence type="ECO:0000259" key="5">
    <source>
        <dbReference type="Pfam" id="PF14331"/>
    </source>
</evidence>
<sequence length="1132" mass="128120">MPDAKSNKSGNVKKTVGISALASVAFFTVASSVILLTPLNAYLVWALTTIAIVSTLIGFICYWVLIKRSAKSQEESLDKELIQKRQKQLANHFKRMISGQKRKTRLTSRYDQPIYLLLSQNPNKDKDKSIITQMGYEAYKLDDFGNDIEFPVLFWVSEHSILVSVSMGEDQHPEYLKTLSQSLTAWRPRQAANGLLLTTDVSSLLENNEQITQQADELKSTIKTFNQAFGVSLPIYNVISNMGSISDFCQFFSAFDESKRDEVFGATAPYSAHGGIDANWFNDEYDHLISELIANMSNALAGQLNQDYRNSIASAPFQFGLLKQNLWLFLNRLYRGEQLSDALQFRGFYFTHDGQSASQSDLLASAVSYSVGHEHYQQNEQIPVNQTLFAQYLMTHVILSEHELVGVNKRKENTLLVNQVLFTLSWIGLLAAVLLVIKFDFDFQNQRETRADVMLERYKEAISASPYDIENMADNIPNLFSLQRIYNLYKQPEPWYSLPFMPNPSIKEEVEEAYFTELQQVLIPSMENTIEKDLFVYVNLEDQSQTLSLLNNYRLLFSKDRTNVQELKNYYVRTLQDQGEADSVNIAQLEVLLNDIFARNLTPIKSNHDLESLAKKVITQTGIETLLYEHIQSSTTYAKRVDIRGELGDNFGSVLQFSPSYAGYLVPYIYTPTGFNELDLSVNSPTLKSALQSYEGVAGAYPSALELHRISRELKQTYQNDYINYWRDLVRNVEVKEVADPTQLKNTLTSLSEASNNPLFSLYSTIAKYTYVELEIPAKDDKEQDPASMPIQDPDKKESARQISLSFQAYKKQVSANDQGKKPIDNLLTAFINAKKWGDKFYETKEPQKVAFETLSVTLQAGNPIASLSSLSNNHLVVAEELINKVVHQSNETVMSLAHDYLNTAWSKEVYQPYQQRLASFYPFNRKSKSDVSVADVKAFFVTNGIVDKFSQTRLNGFIKNSDESPYLPGLLPGTGLSITPEVWTMIDKAADIKNALFLADPSNILINFQLKAVDMTPNITEFSIISDKPIFTYRHGPTLWSQQSWQGDAKFIEKLGIQLNAQDSTIGQNTVKGTWSWFRLFEPNVNFTSAQDTQVEFVYGDSKVKLTIKTQGQSNPFVPGFFSGFSLPSGI</sequence>
<reference evidence="8" key="1">
    <citation type="submission" date="2016-07" db="EMBL/GenBank/DDBJ databases">
        <title>Nontailed viruses are major unrecognized killers of bacteria in the ocean.</title>
        <authorList>
            <person name="Kauffman K."/>
            <person name="Hussain F."/>
            <person name="Yang J."/>
            <person name="Arevalo P."/>
            <person name="Brown J."/>
            <person name="Cutler M."/>
            <person name="Kelly L."/>
            <person name="Polz M.F."/>
        </authorList>
    </citation>
    <scope>NUCLEOTIDE SEQUENCE [LARGE SCALE GENOMIC DNA]</scope>
    <source>
        <strain evidence="8">10N.261.46.F8</strain>
    </source>
</reference>
<feature type="domain" description="Type VI secretion system component TssM1 N-terminal" evidence="5">
    <location>
        <begin position="173"/>
        <end position="420"/>
    </location>
</feature>
<dbReference type="InterPro" id="IPR025743">
    <property type="entry name" value="TssM1_N"/>
</dbReference>
<keyword evidence="2" id="KW-1133">Transmembrane helix</keyword>
<comment type="caution">
    <text evidence="7">The sequence shown here is derived from an EMBL/GenBank/DDBJ whole genome shotgun (WGS) entry which is preliminary data.</text>
</comment>
<dbReference type="Pfam" id="PF06744">
    <property type="entry name" value="IcmF_C"/>
    <property type="match status" value="1"/>
</dbReference>
<dbReference type="InterPro" id="IPR053156">
    <property type="entry name" value="T6SS_TssM-like"/>
</dbReference>
<evidence type="ECO:0000256" key="2">
    <source>
        <dbReference type="SAM" id="Phobius"/>
    </source>
</evidence>
<keyword evidence="2" id="KW-0472">Membrane</keyword>
<dbReference type="EMBL" id="MCZK01000107">
    <property type="protein sequence ID" value="PMM70960.1"/>
    <property type="molecule type" value="Genomic_DNA"/>
</dbReference>
<dbReference type="RefSeq" id="WP_102435140.1">
    <property type="nucleotide sequence ID" value="NZ_CAWNVI010000107.1"/>
</dbReference>
<dbReference type="Pfam" id="PF14331">
    <property type="entry name" value="IcmF-related_N"/>
    <property type="match status" value="1"/>
</dbReference>
<dbReference type="InterPro" id="IPR010623">
    <property type="entry name" value="IcmF_C"/>
</dbReference>
<dbReference type="InterPro" id="IPR017731">
    <property type="entry name" value="TssM1-like"/>
</dbReference>
<dbReference type="NCBIfam" id="TIGR03348">
    <property type="entry name" value="VI_IcmF"/>
    <property type="match status" value="1"/>
</dbReference>
<evidence type="ECO:0000256" key="1">
    <source>
        <dbReference type="SAM" id="Coils"/>
    </source>
</evidence>
<proteinExistence type="predicted"/>
<evidence type="ECO:0000259" key="6">
    <source>
        <dbReference type="Pfam" id="PF21070"/>
    </source>
</evidence>
<feature type="transmembrane region" description="Helical" evidence="2">
    <location>
        <begin position="15"/>
        <end position="36"/>
    </location>
</feature>
<gene>
    <name evidence="7" type="ORF">BCT49_05535</name>
</gene>
<accession>A0A2N7K8L5</accession>
<protein>
    <submittedName>
        <fullName evidence="7">Type VI secretion protein IcmF</fullName>
    </submittedName>
</protein>
<keyword evidence="1" id="KW-0175">Coiled coil</keyword>
<evidence type="ECO:0000313" key="8">
    <source>
        <dbReference type="Proteomes" id="UP000235406"/>
    </source>
</evidence>
<keyword evidence="2" id="KW-0812">Transmembrane</keyword>
<dbReference type="InterPro" id="IPR009612">
    <property type="entry name" value="IcmF-rel"/>
</dbReference>
<evidence type="ECO:0000259" key="3">
    <source>
        <dbReference type="Pfam" id="PF06744"/>
    </source>
</evidence>
<dbReference type="Pfam" id="PF21070">
    <property type="entry name" value="IcmF_helical"/>
    <property type="match status" value="1"/>
</dbReference>
<dbReference type="Proteomes" id="UP000235406">
    <property type="component" value="Unassembled WGS sequence"/>
</dbReference>
<evidence type="ECO:0000259" key="4">
    <source>
        <dbReference type="Pfam" id="PF06761"/>
    </source>
</evidence>
<feature type="coiled-coil region" evidence="1">
    <location>
        <begin position="201"/>
        <end position="228"/>
    </location>
</feature>